<evidence type="ECO:0000313" key="3">
    <source>
        <dbReference type="Proteomes" id="UP000245946"/>
    </source>
</evidence>
<reference evidence="2 3" key="1">
    <citation type="journal article" date="2018" name="Mol. Biol. Evol.">
        <title>Broad Genomic Sampling Reveals a Smut Pathogenic Ancestry of the Fungal Clade Ustilaginomycotina.</title>
        <authorList>
            <person name="Kijpornyongpan T."/>
            <person name="Mondo S.J."/>
            <person name="Barry K."/>
            <person name="Sandor L."/>
            <person name="Lee J."/>
            <person name="Lipzen A."/>
            <person name="Pangilinan J."/>
            <person name="LaButti K."/>
            <person name="Hainaut M."/>
            <person name="Henrissat B."/>
            <person name="Grigoriev I.V."/>
            <person name="Spatafora J.W."/>
            <person name="Aime M.C."/>
        </authorList>
    </citation>
    <scope>NUCLEOTIDE SEQUENCE [LARGE SCALE GENOMIC DNA]</scope>
    <source>
        <strain evidence="2 3">MCA 4186</strain>
    </source>
</reference>
<feature type="compositionally biased region" description="Low complexity" evidence="1">
    <location>
        <begin position="13"/>
        <end position="25"/>
    </location>
</feature>
<keyword evidence="3" id="KW-1185">Reference proteome</keyword>
<dbReference type="EMBL" id="KZ819309">
    <property type="protein sequence ID" value="PWN94775.1"/>
    <property type="molecule type" value="Genomic_DNA"/>
</dbReference>
<feature type="region of interest" description="Disordered" evidence="1">
    <location>
        <begin position="422"/>
        <end position="623"/>
    </location>
</feature>
<feature type="compositionally biased region" description="Low complexity" evidence="1">
    <location>
        <begin position="547"/>
        <end position="562"/>
    </location>
</feature>
<dbReference type="GeneID" id="37266823"/>
<feature type="compositionally biased region" description="Basic and acidic residues" evidence="1">
    <location>
        <begin position="532"/>
        <end position="544"/>
    </location>
</feature>
<gene>
    <name evidence="2" type="ORF">FA09DRAFT_168217</name>
</gene>
<dbReference type="AlphaFoldDB" id="A0A316Z3L3"/>
<feature type="compositionally biased region" description="Polar residues" evidence="1">
    <location>
        <begin position="279"/>
        <end position="288"/>
    </location>
</feature>
<feature type="compositionally biased region" description="Polar residues" evidence="1">
    <location>
        <begin position="316"/>
        <end position="328"/>
    </location>
</feature>
<evidence type="ECO:0000256" key="1">
    <source>
        <dbReference type="SAM" id="MobiDB-lite"/>
    </source>
</evidence>
<feature type="compositionally biased region" description="Low complexity" evidence="1">
    <location>
        <begin position="446"/>
        <end position="481"/>
    </location>
</feature>
<feature type="compositionally biased region" description="Low complexity" evidence="1">
    <location>
        <begin position="244"/>
        <end position="278"/>
    </location>
</feature>
<feature type="region of interest" description="Disordered" evidence="1">
    <location>
        <begin position="237"/>
        <end position="345"/>
    </location>
</feature>
<feature type="compositionally biased region" description="Polar residues" evidence="1">
    <location>
        <begin position="583"/>
        <end position="599"/>
    </location>
</feature>
<dbReference type="STRING" id="58919.A0A316Z3L3"/>
<feature type="region of interest" description="Disordered" evidence="1">
    <location>
        <begin position="176"/>
        <end position="197"/>
    </location>
</feature>
<feature type="compositionally biased region" description="Low complexity" evidence="1">
    <location>
        <begin position="67"/>
        <end position="79"/>
    </location>
</feature>
<sequence length="730" mass="77487">MFSRLSCFSSPSTADKAAARAPATPKQRHPAAAPPSSSVRTKPAPSQHTRGHESYTTPPPRSSASVTPARHSPSRSSHTSTRRDTPPRAQRPVNARSERRRSAPIITAPITSVLPMTPPMLRATTTESRQHVDAAALAAHMTLDEHGQWQHRSLYCGSGSRPLSLAIDSDAVVCPSRAPSSQGHYPSSPASATSHTHTRIEDLAPAFTAHVSRSNSFVAPPSPRVLKSALLDCSNEAERQAQPLSREALSSSGDSSASSEHSVNSSATHSLASSSNTLPTPDSPSSNDGDAVASSETSHCEPCVDPASARTLAPIDTQSSVLPHQAGSTRRPRSRSEQAVRFALDPSPVDRPLLQVQVYPRSPLPPPSFHQQHVMAHRGGRQHPWTLPAPPPALMGSTWGAGAYAPPAPERKTTPARILSSLRPSSAHGHHSSSREHSPTGGRSLSAGPAASVSRARAARPTSWTASAQDAEALAAALAAQKKQRRHSAYGSEQLRPPPSPAPGHGHGRRAVSASTLPTIYTPHHRAASADQRPRSRHSNEPRWCESPTLTPPRSVTTPSPSFDTPNFSRPAAYPAPEPWLHTPSQQQHTRTPSQQRHTPSPPRSGSAHRSYPPSASRSKRLQVHHVLAEPTLAPRRPSMTHDAIVPRSLSAALAPAQPQAYVPPVHAPQRRLSKGTTLPEVVEHPLTPLGASASSRAAVVPLSLATRPSLHSLALASHGHARRSLASSA</sequence>
<accession>A0A316Z3L3</accession>
<protein>
    <submittedName>
        <fullName evidence="2">Uncharacterized protein</fullName>
    </submittedName>
</protein>
<feature type="compositionally biased region" description="Low complexity" evidence="1">
    <location>
        <begin position="186"/>
        <end position="195"/>
    </location>
</feature>
<dbReference type="RefSeq" id="XP_025595054.1">
    <property type="nucleotide sequence ID" value="XM_025739277.1"/>
</dbReference>
<feature type="region of interest" description="Disordered" evidence="1">
    <location>
        <begin position="1"/>
        <end position="106"/>
    </location>
</feature>
<evidence type="ECO:0000313" key="2">
    <source>
        <dbReference type="EMBL" id="PWN94775.1"/>
    </source>
</evidence>
<feature type="compositionally biased region" description="Polar residues" evidence="1">
    <location>
        <begin position="1"/>
        <end position="12"/>
    </location>
</feature>
<proteinExistence type="predicted"/>
<name>A0A316Z3L3_9BASI</name>
<organism evidence="2 3">
    <name type="scientific">Tilletiopsis washingtonensis</name>
    <dbReference type="NCBI Taxonomy" id="58919"/>
    <lineage>
        <taxon>Eukaryota</taxon>
        <taxon>Fungi</taxon>
        <taxon>Dikarya</taxon>
        <taxon>Basidiomycota</taxon>
        <taxon>Ustilaginomycotina</taxon>
        <taxon>Exobasidiomycetes</taxon>
        <taxon>Entylomatales</taxon>
        <taxon>Entylomatales incertae sedis</taxon>
        <taxon>Tilletiopsis</taxon>
    </lineage>
</organism>
<dbReference type="Proteomes" id="UP000245946">
    <property type="component" value="Unassembled WGS sequence"/>
</dbReference>
<feature type="compositionally biased region" description="Polar residues" evidence="1">
    <location>
        <begin position="35"/>
        <end position="48"/>
    </location>
</feature>